<dbReference type="Proteomes" id="UP001262410">
    <property type="component" value="Unassembled WGS sequence"/>
</dbReference>
<dbReference type="InterPro" id="IPR002347">
    <property type="entry name" value="SDR_fam"/>
</dbReference>
<accession>A0ABU1JK16</accession>
<protein>
    <submittedName>
        <fullName evidence="3">NAD(P)-dependent dehydrogenase (Short-subunit alcohol dehydrogenase family)</fullName>
    </submittedName>
</protein>
<keyword evidence="2" id="KW-0560">Oxidoreductase</keyword>
<sequence length="243" mass="26009">MQNPVLILGASGGIGAGIARRLARQGSSVILHGRQRDRLDALAAEIGPAATVEIADLTDEAEIGALFARIAEARTALSGLVFSVAAPFAKKLTHRTGWGEFDRQITTQLKALHLCAAAAFPLLAGQEATTRMVVVTSEYAMGMPPVKTASYSAAKAAITAYARVVAQEWIGRGVRVHIVAPGMVRTEFTSDIPDAWLEDHVTRLPEKRLTTVEDVADMVAFLMTDAADCLYGTPLQVSRAERR</sequence>
<dbReference type="PANTHER" id="PTHR43669:SF3">
    <property type="entry name" value="ALCOHOL DEHYDROGENASE, PUTATIVE (AFU_ORTHOLOGUE AFUA_3G03445)-RELATED"/>
    <property type="match status" value="1"/>
</dbReference>
<reference evidence="3 4" key="1">
    <citation type="submission" date="2023-07" db="EMBL/GenBank/DDBJ databases">
        <title>Sorghum-associated microbial communities from plants grown in Nebraska, USA.</title>
        <authorList>
            <person name="Schachtman D."/>
        </authorList>
    </citation>
    <scope>NUCLEOTIDE SEQUENCE [LARGE SCALE GENOMIC DNA]</scope>
    <source>
        <strain evidence="3 4">584</strain>
    </source>
</reference>
<dbReference type="Pfam" id="PF13561">
    <property type="entry name" value="adh_short_C2"/>
    <property type="match status" value="1"/>
</dbReference>
<dbReference type="PANTHER" id="PTHR43669">
    <property type="entry name" value="5-KETO-D-GLUCONATE 5-REDUCTASE"/>
    <property type="match status" value="1"/>
</dbReference>
<organism evidence="3 4">
    <name type="scientific">Inquilinus ginsengisoli</name>
    <dbReference type="NCBI Taxonomy" id="363840"/>
    <lineage>
        <taxon>Bacteria</taxon>
        <taxon>Pseudomonadati</taxon>
        <taxon>Pseudomonadota</taxon>
        <taxon>Alphaproteobacteria</taxon>
        <taxon>Rhodospirillales</taxon>
        <taxon>Rhodospirillaceae</taxon>
        <taxon>Inquilinus</taxon>
    </lineage>
</organism>
<dbReference type="EMBL" id="JAVDPW010000002">
    <property type="protein sequence ID" value="MDR6288955.1"/>
    <property type="molecule type" value="Genomic_DNA"/>
</dbReference>
<dbReference type="RefSeq" id="WP_309793050.1">
    <property type="nucleotide sequence ID" value="NZ_JAVDPW010000002.1"/>
</dbReference>
<proteinExistence type="inferred from homology"/>
<dbReference type="Gene3D" id="3.40.50.720">
    <property type="entry name" value="NAD(P)-binding Rossmann-like Domain"/>
    <property type="match status" value="1"/>
</dbReference>
<gene>
    <name evidence="3" type="ORF">E9232_001462</name>
</gene>
<keyword evidence="4" id="KW-1185">Reference proteome</keyword>
<evidence type="ECO:0000313" key="4">
    <source>
        <dbReference type="Proteomes" id="UP001262410"/>
    </source>
</evidence>
<evidence type="ECO:0000313" key="3">
    <source>
        <dbReference type="EMBL" id="MDR6288955.1"/>
    </source>
</evidence>
<evidence type="ECO:0000256" key="2">
    <source>
        <dbReference type="ARBA" id="ARBA00023002"/>
    </source>
</evidence>
<evidence type="ECO:0000256" key="1">
    <source>
        <dbReference type="ARBA" id="ARBA00006484"/>
    </source>
</evidence>
<name>A0ABU1JK16_9PROT</name>
<dbReference type="PRINTS" id="PR00081">
    <property type="entry name" value="GDHRDH"/>
</dbReference>
<comment type="caution">
    <text evidence="3">The sequence shown here is derived from an EMBL/GenBank/DDBJ whole genome shotgun (WGS) entry which is preliminary data.</text>
</comment>
<comment type="similarity">
    <text evidence="1">Belongs to the short-chain dehydrogenases/reductases (SDR) family.</text>
</comment>
<dbReference type="CDD" id="cd05233">
    <property type="entry name" value="SDR_c"/>
    <property type="match status" value="1"/>
</dbReference>
<dbReference type="InterPro" id="IPR036291">
    <property type="entry name" value="NAD(P)-bd_dom_sf"/>
</dbReference>
<dbReference type="SUPFAM" id="SSF51735">
    <property type="entry name" value="NAD(P)-binding Rossmann-fold domains"/>
    <property type="match status" value="1"/>
</dbReference>